<reference evidence="2 5" key="1">
    <citation type="submission" date="2015-06" db="EMBL/GenBank/DDBJ databases">
        <authorList>
            <person name="Adams M."/>
            <person name="Sutton G."/>
            <person name="Nelson K."/>
            <person name="Bonomo R."/>
            <person name="McCorrison J."/>
            <person name="Sanka R."/>
            <person name="Brinkac L."/>
            <person name="Nierman W."/>
        </authorList>
    </citation>
    <scope>NUCLEOTIDE SEQUENCE [LARGE SCALE GENOMIC DNA]</scope>
    <source>
        <strain evidence="2 5">GN02692</strain>
    </source>
</reference>
<keyword evidence="1" id="KW-1133">Transmembrane helix</keyword>
<reference evidence="3 7" key="3">
    <citation type="journal article" date="2021" name="Clin. Infect. Dis.">
        <title>Rapid development of cefiderocol resistance in carbapenem-resistant Enterobacter cloacae during therapy is associated with heterogeneous mutations in the catecholate siderophore receptor cira.</title>
        <authorList>
            <person name="Klein S."/>
            <person name="Boutin S."/>
            <person name="Kocer K."/>
            <person name="Fiedler M.O."/>
            <person name="Storzinger D."/>
            <person name="Weigand M.A."/>
            <person name="Tan B."/>
            <person name="Richter D."/>
            <person name="Rupp C."/>
            <person name="Mieth M."/>
            <person name="Mehrabi A."/>
            <person name="Hackert T."/>
            <person name="Zimmermann S."/>
            <person name="Heeg K."/>
            <person name="Nurjadi D."/>
        </authorList>
    </citation>
    <scope>NUCLEOTIDE SEQUENCE [LARGE SCALE GENOMIC DNA]</scope>
    <source>
        <strain evidence="3 7">BK34275</strain>
    </source>
</reference>
<dbReference type="Proteomes" id="UP000286098">
    <property type="component" value="Unassembled WGS sequence"/>
</dbReference>
<evidence type="ECO:0000313" key="2">
    <source>
        <dbReference type="EMBL" id="KLQ07703.1"/>
    </source>
</evidence>
<dbReference type="EMBL" id="LEDI01000002">
    <property type="protein sequence ID" value="KLQ07703.1"/>
    <property type="molecule type" value="Genomic_DNA"/>
</dbReference>
<accession>A0A167Q551</accession>
<reference evidence="4 6" key="2">
    <citation type="submission" date="2018-10" db="EMBL/GenBank/DDBJ databases">
        <authorList>
            <person name="Vanduin D."/>
            <person name="Fouts D."/>
            <person name="Wright M."/>
            <person name="Sutton G."/>
            <person name="Nguyen K."/>
            <person name="Kreiswirth B."/>
            <person name="Chen L."/>
            <person name="Rojas L."/>
            <person name="Hujer A."/>
            <person name="Hujer K."/>
            <person name="Bonomo R."/>
            <person name="Adams M."/>
        </authorList>
    </citation>
    <scope>NUCLEOTIDE SEQUENCE [LARGE SCALE GENOMIC DNA]</scope>
    <source>
        <strain evidence="4 6">CRK0054</strain>
    </source>
</reference>
<name>A0A0F0UZQ0_9ENTR</name>
<dbReference type="GeneID" id="45795275"/>
<protein>
    <submittedName>
        <fullName evidence="4">DUF2770 domain-containing protein</fullName>
    </submittedName>
    <submittedName>
        <fullName evidence="3">DUF2770 family protein</fullName>
    </submittedName>
</protein>
<evidence type="ECO:0000313" key="7">
    <source>
        <dbReference type="Proteomes" id="UP000813349"/>
    </source>
</evidence>
<dbReference type="Proteomes" id="UP000813349">
    <property type="component" value="Unassembled WGS sequence"/>
</dbReference>
<dbReference type="InterPro" id="IPR024494">
    <property type="entry name" value="DUF2770"/>
</dbReference>
<evidence type="ECO:0000313" key="6">
    <source>
        <dbReference type="Proteomes" id="UP000286098"/>
    </source>
</evidence>
<evidence type="ECO:0000313" key="5">
    <source>
        <dbReference type="Proteomes" id="UP000036013"/>
    </source>
</evidence>
<dbReference type="EMBL" id="NEYZ02000062">
    <property type="protein sequence ID" value="RNT39116.1"/>
    <property type="molecule type" value="Genomic_DNA"/>
</dbReference>
<dbReference type="Proteomes" id="UP000036013">
    <property type="component" value="Unassembled WGS sequence"/>
</dbReference>
<keyword evidence="1" id="KW-0472">Membrane</keyword>
<dbReference type="RefSeq" id="WP_021240776.1">
    <property type="nucleotide sequence ID" value="NZ_AP022465.1"/>
</dbReference>
<proteinExistence type="predicted"/>
<organism evidence="2 5">
    <name type="scientific">Enterobacter roggenkampii</name>
    <dbReference type="NCBI Taxonomy" id="1812935"/>
    <lineage>
        <taxon>Bacteria</taxon>
        <taxon>Pseudomonadati</taxon>
        <taxon>Pseudomonadota</taxon>
        <taxon>Gammaproteobacteria</taxon>
        <taxon>Enterobacterales</taxon>
        <taxon>Enterobacteriaceae</taxon>
        <taxon>Enterobacter</taxon>
        <taxon>Enterobacter cloacae complex</taxon>
    </lineage>
</organism>
<dbReference type="EMBL" id="JAFKCP010000001">
    <property type="protein sequence ID" value="MBU3765067.1"/>
    <property type="molecule type" value="Genomic_DNA"/>
</dbReference>
<evidence type="ECO:0000313" key="3">
    <source>
        <dbReference type="EMBL" id="MBU3765067.1"/>
    </source>
</evidence>
<dbReference type="KEGG" id="ern:BFV67_07955"/>
<keyword evidence="1" id="KW-0812">Transmembrane</keyword>
<dbReference type="AlphaFoldDB" id="A0A0F0UZQ0"/>
<feature type="transmembrane region" description="Helical" evidence="1">
    <location>
        <begin position="16"/>
        <end position="36"/>
    </location>
</feature>
<dbReference type="KEGG" id="ecls:LI67_009460"/>
<accession>A0A0F0UZQ0</accession>
<evidence type="ECO:0000256" key="1">
    <source>
        <dbReference type="SAM" id="Phobius"/>
    </source>
</evidence>
<evidence type="ECO:0000313" key="4">
    <source>
        <dbReference type="EMBL" id="RNT39116.1"/>
    </source>
</evidence>
<dbReference type="Pfam" id="PF10968">
    <property type="entry name" value="DUF2770"/>
    <property type="match status" value="1"/>
</dbReference>
<sequence length="37" mass="4611">MRKIVSFLMNNIREHFMLYLLLWALLAIIDFVYIVFY</sequence>
<comment type="caution">
    <text evidence="2">The sequence shown here is derived from an EMBL/GenBank/DDBJ whole genome shotgun (WGS) entry which is preliminary data.</text>
</comment>
<gene>
    <name evidence="2" type="ORF">ABF77_01030</name>
    <name evidence="4" type="ORF">B9059_016280</name>
    <name evidence="3" type="ORF">J0A64_00340</name>
</gene>